<dbReference type="OrthoDB" id="3437016at2759"/>
<dbReference type="InterPro" id="IPR020846">
    <property type="entry name" value="MFS_dom"/>
</dbReference>
<proteinExistence type="predicted"/>
<dbReference type="SUPFAM" id="SSF103473">
    <property type="entry name" value="MFS general substrate transporter"/>
    <property type="match status" value="1"/>
</dbReference>
<dbReference type="AlphaFoldDB" id="A0A1Y2DX19"/>
<feature type="transmembrane region" description="Helical" evidence="6">
    <location>
        <begin position="59"/>
        <end position="80"/>
    </location>
</feature>
<sequence>MPAPLDRPASTLSSSATIPVSPSLEPKLEATISNHPLEDDTQAQKPAAGNPFAGKGSRFWLVFLALCVSTFLSALDLTAVSTTLISMAADLDSTEYSWVGSAYALTSTALIPWTGGLAAIFGRRSTMLGSLVIFAAGSAITGAAPSMNIVILGRSIQGIGGGGILTMTEIVIVDLLPLAERGAFFGVVGAVWAIASAIGPPIGGALASAGQWRWLFYLNLPLTAIAIVLVLFFLRIKEPQTTMKEKLAQMDYVNVLFVAGSTATILGLTWGGVSYSWSSYKVLVPLILGIFGMALFLWIEKRFVKHPTVPFDILSNRTSLAGFLMNFIHGIVSLAAIYYLPVYFQATKGTSAIQSGVNLFTLSFTIAPFAIFTGISIGVSGHYKLQNFIGWSLTIIGFGLTSMLRWDSSKGAWVGYPILMGMGLGVLYASTNFPVLAPLKPSQQPHAMAFFGFTRAFGQVFGIAIGSTVLQNQLTKNLPSEFTSQLGGSSEIAFSAIPLISGLAEPLRTEVRAAFANSIQTIWQVMIGLAGLGFLVAFAMRSLPLTSEVDENWGLAEKKPASASTAEVQV</sequence>
<dbReference type="Gene3D" id="1.20.1250.20">
    <property type="entry name" value="MFS general substrate transporter like domains"/>
    <property type="match status" value="1"/>
</dbReference>
<evidence type="ECO:0000256" key="2">
    <source>
        <dbReference type="ARBA" id="ARBA00022692"/>
    </source>
</evidence>
<reference evidence="8 9" key="1">
    <citation type="submission" date="2016-07" db="EMBL/GenBank/DDBJ databases">
        <title>Pervasive Adenine N6-methylation of Active Genes in Fungi.</title>
        <authorList>
            <consortium name="DOE Joint Genome Institute"/>
            <person name="Mondo S.J."/>
            <person name="Dannebaum R.O."/>
            <person name="Kuo R.C."/>
            <person name="Labutti K."/>
            <person name="Haridas S."/>
            <person name="Kuo A."/>
            <person name="Salamov A."/>
            <person name="Ahrendt S.R."/>
            <person name="Lipzen A."/>
            <person name="Sullivan W."/>
            <person name="Andreopoulos W.B."/>
            <person name="Clum A."/>
            <person name="Lindquist E."/>
            <person name="Daum C."/>
            <person name="Ramamoorthy G.K."/>
            <person name="Gryganskyi A."/>
            <person name="Culley D."/>
            <person name="Magnuson J.K."/>
            <person name="James T.Y."/>
            <person name="O'Malley M.A."/>
            <person name="Stajich J.E."/>
            <person name="Spatafora J.W."/>
            <person name="Visel A."/>
            <person name="Grigoriev I.V."/>
        </authorList>
    </citation>
    <scope>NUCLEOTIDE SEQUENCE [LARGE SCALE GENOMIC DNA]</scope>
    <source>
        <strain evidence="8 9">62-1032</strain>
    </source>
</reference>
<organism evidence="8 9">
    <name type="scientific">Leucosporidium creatinivorum</name>
    <dbReference type="NCBI Taxonomy" id="106004"/>
    <lineage>
        <taxon>Eukaryota</taxon>
        <taxon>Fungi</taxon>
        <taxon>Dikarya</taxon>
        <taxon>Basidiomycota</taxon>
        <taxon>Pucciniomycotina</taxon>
        <taxon>Microbotryomycetes</taxon>
        <taxon>Leucosporidiales</taxon>
        <taxon>Leucosporidium</taxon>
    </lineage>
</organism>
<feature type="transmembrane region" description="Helical" evidence="6">
    <location>
        <begin position="360"/>
        <end position="381"/>
    </location>
</feature>
<feature type="transmembrane region" description="Helical" evidence="6">
    <location>
        <begin position="158"/>
        <end position="176"/>
    </location>
</feature>
<feature type="transmembrane region" description="Helical" evidence="6">
    <location>
        <begin position="418"/>
        <end position="437"/>
    </location>
</feature>
<feature type="transmembrane region" description="Helical" evidence="6">
    <location>
        <begin position="320"/>
        <end position="340"/>
    </location>
</feature>
<evidence type="ECO:0000256" key="4">
    <source>
        <dbReference type="ARBA" id="ARBA00023136"/>
    </source>
</evidence>
<evidence type="ECO:0000256" key="6">
    <source>
        <dbReference type="SAM" id="Phobius"/>
    </source>
</evidence>
<keyword evidence="3 6" id="KW-1133">Transmembrane helix</keyword>
<comment type="caution">
    <text evidence="8">The sequence shown here is derived from an EMBL/GenBank/DDBJ whole genome shotgun (WGS) entry which is preliminary data.</text>
</comment>
<dbReference type="InterPro" id="IPR036259">
    <property type="entry name" value="MFS_trans_sf"/>
</dbReference>
<feature type="transmembrane region" description="Helical" evidence="6">
    <location>
        <begin position="128"/>
        <end position="152"/>
    </location>
</feature>
<evidence type="ECO:0000259" key="7">
    <source>
        <dbReference type="PROSITE" id="PS50850"/>
    </source>
</evidence>
<feature type="domain" description="Major facilitator superfamily (MFS) profile" evidence="7">
    <location>
        <begin position="62"/>
        <end position="513"/>
    </location>
</feature>
<dbReference type="EMBL" id="MCGR01000068">
    <property type="protein sequence ID" value="ORY63676.1"/>
    <property type="molecule type" value="Genomic_DNA"/>
</dbReference>
<evidence type="ECO:0000313" key="8">
    <source>
        <dbReference type="EMBL" id="ORY63676.1"/>
    </source>
</evidence>
<feature type="transmembrane region" description="Helical" evidence="6">
    <location>
        <begin position="255"/>
        <end position="273"/>
    </location>
</feature>
<dbReference type="InParanoid" id="A0A1Y2DX19"/>
<feature type="transmembrane region" description="Helical" evidence="6">
    <location>
        <begin position="183"/>
        <end position="202"/>
    </location>
</feature>
<accession>A0A1Y2DX19</accession>
<dbReference type="GO" id="GO:0005886">
    <property type="term" value="C:plasma membrane"/>
    <property type="evidence" value="ECO:0007669"/>
    <property type="project" value="TreeGrafter"/>
</dbReference>
<dbReference type="PANTHER" id="PTHR23501">
    <property type="entry name" value="MAJOR FACILITATOR SUPERFAMILY"/>
    <property type="match status" value="1"/>
</dbReference>
<feature type="transmembrane region" description="Helical" evidence="6">
    <location>
        <begin position="100"/>
        <end position="121"/>
    </location>
</feature>
<keyword evidence="2 6" id="KW-0812">Transmembrane</keyword>
<dbReference type="GO" id="GO:0022857">
    <property type="term" value="F:transmembrane transporter activity"/>
    <property type="evidence" value="ECO:0007669"/>
    <property type="project" value="InterPro"/>
</dbReference>
<comment type="subcellular location">
    <subcellularLocation>
        <location evidence="1">Membrane</location>
        <topology evidence="1">Multi-pass membrane protein</topology>
    </subcellularLocation>
</comment>
<feature type="compositionally biased region" description="Polar residues" evidence="5">
    <location>
        <begin position="10"/>
        <end position="20"/>
    </location>
</feature>
<feature type="transmembrane region" description="Helical" evidence="6">
    <location>
        <begin position="214"/>
        <end position="234"/>
    </location>
</feature>
<evidence type="ECO:0000256" key="5">
    <source>
        <dbReference type="SAM" id="MobiDB-lite"/>
    </source>
</evidence>
<keyword evidence="4 6" id="KW-0472">Membrane</keyword>
<feature type="transmembrane region" description="Helical" evidence="6">
    <location>
        <begin position="449"/>
        <end position="470"/>
    </location>
</feature>
<feature type="region of interest" description="Disordered" evidence="5">
    <location>
        <begin position="1"/>
        <end position="21"/>
    </location>
</feature>
<evidence type="ECO:0000256" key="1">
    <source>
        <dbReference type="ARBA" id="ARBA00004141"/>
    </source>
</evidence>
<dbReference type="PANTHER" id="PTHR23501:SF102">
    <property type="entry name" value="DRUG TRANSPORTER, PUTATIVE (AFU_ORTHOLOGUE AFUA_3G08530)-RELATED"/>
    <property type="match status" value="1"/>
</dbReference>
<feature type="transmembrane region" description="Helical" evidence="6">
    <location>
        <begin position="279"/>
        <end position="299"/>
    </location>
</feature>
<dbReference type="Pfam" id="PF07690">
    <property type="entry name" value="MFS_1"/>
    <property type="match status" value="1"/>
</dbReference>
<evidence type="ECO:0000256" key="3">
    <source>
        <dbReference type="ARBA" id="ARBA00022989"/>
    </source>
</evidence>
<dbReference type="PROSITE" id="PS50850">
    <property type="entry name" value="MFS"/>
    <property type="match status" value="1"/>
</dbReference>
<dbReference type="Proteomes" id="UP000193467">
    <property type="component" value="Unassembled WGS sequence"/>
</dbReference>
<gene>
    <name evidence="8" type="ORF">BCR35DRAFT_295341</name>
</gene>
<evidence type="ECO:0000313" key="9">
    <source>
        <dbReference type="Proteomes" id="UP000193467"/>
    </source>
</evidence>
<name>A0A1Y2DX19_9BASI</name>
<dbReference type="PRINTS" id="PR01036">
    <property type="entry name" value="TCRTETB"/>
</dbReference>
<dbReference type="InterPro" id="IPR011701">
    <property type="entry name" value="MFS"/>
</dbReference>
<feature type="transmembrane region" description="Helical" evidence="6">
    <location>
        <begin position="521"/>
        <end position="540"/>
    </location>
</feature>
<keyword evidence="9" id="KW-1185">Reference proteome</keyword>
<protein>
    <submittedName>
        <fullName evidence="8">Iron permease</fullName>
    </submittedName>
</protein>